<dbReference type="EC" id="1.1.1.18" evidence="3"/>
<keyword evidence="3" id="KW-0560">Oxidoreductase</keyword>
<dbReference type="Gene3D" id="3.30.360.10">
    <property type="entry name" value="Dihydrodipicolinate Reductase, domain 2"/>
    <property type="match status" value="1"/>
</dbReference>
<sequence>MKDITKFAVVGLGGIAQLVHLPILSKLKNVEIISLAEVNKNRLNTVAEKFGIEQTFTDHRELIEKSEFDAAIIATPTNTHHDIAIDFLKAGKDLLIEKPIALNYEEAKRINETAKKYNCKVMVGMNLRFRPDAMLLKSLINGGELGNIFYIKCGWLRKQSSEQKWFLKKNEAGGGVILDLGINLLDLSLWLIDFPDVVSVSVQNFYHNTKNVEDSAVGFIRCKNEAVINFDASWSLHSESDGFNLTAYGSEGTAHLNPLSAYRRIQSIQIDLTIPSSGTQHLFKKSYENELKHFIGAIKGMNPILSSSEDALKRMKLVEVLYKSAHQNKEIKL</sequence>
<feature type="domain" description="Gfo/Idh/MocA-like oxidoreductase N-terminal" evidence="1">
    <location>
        <begin position="6"/>
        <end position="124"/>
    </location>
</feature>
<reference evidence="3" key="1">
    <citation type="journal article" date="2015" name="Proc. Natl. Acad. Sci. U.S.A.">
        <title>Networks of energetic and metabolic interactions define dynamics in microbial communities.</title>
        <authorList>
            <person name="Embree M."/>
            <person name="Liu J.K."/>
            <person name="Al-Bassam M.M."/>
            <person name="Zengler K."/>
        </authorList>
    </citation>
    <scope>NUCLEOTIDE SEQUENCE</scope>
</reference>
<evidence type="ECO:0000259" key="2">
    <source>
        <dbReference type="Pfam" id="PF22725"/>
    </source>
</evidence>
<dbReference type="GO" id="GO:0050112">
    <property type="term" value="F:inositol 2-dehydrogenase (NAD+) activity"/>
    <property type="evidence" value="ECO:0007669"/>
    <property type="project" value="UniProtKB-EC"/>
</dbReference>
<feature type="domain" description="GFO/IDH/MocA-like oxidoreductase" evidence="2">
    <location>
        <begin position="136"/>
        <end position="254"/>
    </location>
</feature>
<dbReference type="SUPFAM" id="SSF51735">
    <property type="entry name" value="NAD(P)-binding Rossmann-fold domains"/>
    <property type="match status" value="1"/>
</dbReference>
<evidence type="ECO:0000313" key="3">
    <source>
        <dbReference type="EMBL" id="KUG25647.1"/>
    </source>
</evidence>
<dbReference type="InterPro" id="IPR052515">
    <property type="entry name" value="Gfo/Idh/MocA_Oxidoreductase"/>
</dbReference>
<dbReference type="AlphaFoldDB" id="A0A0W8FXL1"/>
<gene>
    <name evidence="3" type="ORF">ASZ90_004521</name>
</gene>
<proteinExistence type="predicted"/>
<dbReference type="PANTHER" id="PTHR43249:SF1">
    <property type="entry name" value="D-GLUCOSIDE 3-DEHYDROGENASE"/>
    <property type="match status" value="1"/>
</dbReference>
<evidence type="ECO:0000259" key="1">
    <source>
        <dbReference type="Pfam" id="PF01408"/>
    </source>
</evidence>
<protein>
    <submittedName>
        <fullName evidence="3">Myo-inositol 2-dehydrogenase 1</fullName>
        <ecNumber evidence="3">1.1.1.18</ecNumber>
    </submittedName>
</protein>
<organism evidence="3">
    <name type="scientific">hydrocarbon metagenome</name>
    <dbReference type="NCBI Taxonomy" id="938273"/>
    <lineage>
        <taxon>unclassified sequences</taxon>
        <taxon>metagenomes</taxon>
        <taxon>ecological metagenomes</taxon>
    </lineage>
</organism>
<dbReference type="Gene3D" id="3.40.50.720">
    <property type="entry name" value="NAD(P)-binding Rossmann-like Domain"/>
    <property type="match status" value="1"/>
</dbReference>
<dbReference type="InterPro" id="IPR055170">
    <property type="entry name" value="GFO_IDH_MocA-like_dom"/>
</dbReference>
<dbReference type="InterPro" id="IPR000683">
    <property type="entry name" value="Gfo/Idh/MocA-like_OxRdtase_N"/>
</dbReference>
<dbReference type="Pfam" id="PF01408">
    <property type="entry name" value="GFO_IDH_MocA"/>
    <property type="match status" value="1"/>
</dbReference>
<dbReference type="SUPFAM" id="SSF55347">
    <property type="entry name" value="Glyceraldehyde-3-phosphate dehydrogenase-like, C-terminal domain"/>
    <property type="match status" value="1"/>
</dbReference>
<accession>A0A0W8FXL1</accession>
<dbReference type="PANTHER" id="PTHR43249">
    <property type="entry name" value="UDP-N-ACETYL-2-AMINO-2-DEOXY-D-GLUCURONATE OXIDASE"/>
    <property type="match status" value="1"/>
</dbReference>
<comment type="caution">
    <text evidence="3">The sequence shown here is derived from an EMBL/GenBank/DDBJ whole genome shotgun (WGS) entry which is preliminary data.</text>
</comment>
<dbReference type="Pfam" id="PF22725">
    <property type="entry name" value="GFO_IDH_MocA_C3"/>
    <property type="match status" value="1"/>
</dbReference>
<dbReference type="GO" id="GO:0000166">
    <property type="term" value="F:nucleotide binding"/>
    <property type="evidence" value="ECO:0007669"/>
    <property type="project" value="InterPro"/>
</dbReference>
<dbReference type="EMBL" id="LNQE01000633">
    <property type="protein sequence ID" value="KUG25647.1"/>
    <property type="molecule type" value="Genomic_DNA"/>
</dbReference>
<dbReference type="InterPro" id="IPR036291">
    <property type="entry name" value="NAD(P)-bd_dom_sf"/>
</dbReference>
<name>A0A0W8FXL1_9ZZZZ</name>